<gene>
    <name evidence="1" type="ORF">PN36_30430</name>
</gene>
<sequence>MGILQIFAKAPKPGQVKTRLIPKLGEKGATDLHKQLVKHCLQQFSGLFSVQLWCAPYHPFFEACQAEFGVSLHRQQGADLGERMAYALGSAAPTPAVLIGSDCPSLKAENIREAFVALQQGYAVVLAPAEDGGYVLIGMREVRQALFTDMPWGTSQVLTETRARLRDLGLRWYELPRQWDVDRPEDVERWYRRS</sequence>
<dbReference type="Pfam" id="PF09837">
    <property type="entry name" value="DUF2064"/>
    <property type="match status" value="1"/>
</dbReference>
<dbReference type="SUPFAM" id="SSF53448">
    <property type="entry name" value="Nucleotide-diphospho-sugar transferases"/>
    <property type="match status" value="1"/>
</dbReference>
<dbReference type="AlphaFoldDB" id="A0A0A6RM30"/>
<evidence type="ECO:0000313" key="2">
    <source>
        <dbReference type="Proteomes" id="UP000030428"/>
    </source>
</evidence>
<keyword evidence="2" id="KW-1185">Reference proteome</keyword>
<dbReference type="Proteomes" id="UP000030428">
    <property type="component" value="Unassembled WGS sequence"/>
</dbReference>
<dbReference type="PANTHER" id="PTHR36529:SF1">
    <property type="entry name" value="GLYCOSYLTRANSFERASE"/>
    <property type="match status" value="1"/>
</dbReference>
<name>A0A0A6RM30_9GAMM</name>
<accession>A0A0A6RM30</accession>
<dbReference type="Gene3D" id="3.90.550.10">
    <property type="entry name" value="Spore Coat Polysaccharide Biosynthesis Protein SpsA, Chain A"/>
    <property type="match status" value="1"/>
</dbReference>
<evidence type="ECO:0008006" key="3">
    <source>
        <dbReference type="Google" id="ProtNLM"/>
    </source>
</evidence>
<dbReference type="InterPro" id="IPR029044">
    <property type="entry name" value="Nucleotide-diphossugar_trans"/>
</dbReference>
<proteinExistence type="predicted"/>
<reference evidence="1 2" key="1">
    <citation type="journal article" date="2016" name="Front. Microbiol.">
        <title>Single-Cell (Meta-)Genomics of a Dimorphic Candidatus Thiomargarita nelsonii Reveals Genomic Plasticity.</title>
        <authorList>
            <person name="Flood B.E."/>
            <person name="Fliss P."/>
            <person name="Jones D.S."/>
            <person name="Dick G.J."/>
            <person name="Jain S."/>
            <person name="Kaster A.K."/>
            <person name="Winkel M."/>
            <person name="Mussmann M."/>
            <person name="Bailey J."/>
        </authorList>
    </citation>
    <scope>NUCLEOTIDE SEQUENCE [LARGE SCALE GENOMIC DNA]</scope>
    <source>
        <strain evidence="1">Hydrate Ridge</strain>
    </source>
</reference>
<comment type="caution">
    <text evidence="1">The sequence shown here is derived from an EMBL/GenBank/DDBJ whole genome shotgun (WGS) entry which is preliminary data.</text>
</comment>
<protein>
    <recommendedName>
        <fullName evidence="3">Glycosyltransferase</fullName>
    </recommendedName>
</protein>
<evidence type="ECO:0000313" key="1">
    <source>
        <dbReference type="EMBL" id="KHD04881.1"/>
    </source>
</evidence>
<dbReference type="InterPro" id="IPR018641">
    <property type="entry name" value="Trfase_1_rSAM/seldom-assoc"/>
</dbReference>
<dbReference type="PANTHER" id="PTHR36529">
    <property type="entry name" value="SLL1095 PROTEIN"/>
    <property type="match status" value="1"/>
</dbReference>
<dbReference type="EMBL" id="JSZA02000224">
    <property type="protein sequence ID" value="KHD04881.1"/>
    <property type="molecule type" value="Genomic_DNA"/>
</dbReference>
<organism evidence="1 2">
    <name type="scientific">Candidatus Thiomargarita nelsonii</name>
    <dbReference type="NCBI Taxonomy" id="1003181"/>
    <lineage>
        <taxon>Bacteria</taxon>
        <taxon>Pseudomonadati</taxon>
        <taxon>Pseudomonadota</taxon>
        <taxon>Gammaproteobacteria</taxon>
        <taxon>Thiotrichales</taxon>
        <taxon>Thiotrichaceae</taxon>
        <taxon>Thiomargarita</taxon>
    </lineage>
</organism>
<dbReference type="NCBIfam" id="TIGR04282">
    <property type="entry name" value="glyco_like_cofC"/>
    <property type="match status" value="1"/>
</dbReference>